<dbReference type="EMBL" id="CAXDID020000378">
    <property type="protein sequence ID" value="CAL6084402.1"/>
    <property type="molecule type" value="Genomic_DNA"/>
</dbReference>
<evidence type="ECO:0000313" key="6">
    <source>
        <dbReference type="EMBL" id="CAI9932754.1"/>
    </source>
</evidence>
<accession>A0AA86TXP0</accession>
<dbReference type="EMBL" id="CAXDID020000525">
    <property type="protein sequence ID" value="CAL6099984.1"/>
    <property type="molecule type" value="Genomic_DNA"/>
</dbReference>
<evidence type="ECO:0000313" key="8">
    <source>
        <dbReference type="EMBL" id="CAL6084402.1"/>
    </source>
</evidence>
<evidence type="ECO:0000313" key="7">
    <source>
        <dbReference type="EMBL" id="CAI9967756.1"/>
    </source>
</evidence>
<dbReference type="EMBL" id="CATOUU010001029">
    <property type="protein sequence ID" value="CAI9967756.1"/>
    <property type="molecule type" value="Genomic_DNA"/>
</dbReference>
<feature type="transmembrane region" description="Helical" evidence="5">
    <location>
        <begin position="21"/>
        <end position="45"/>
    </location>
</feature>
<evidence type="ECO:0000256" key="4">
    <source>
        <dbReference type="ARBA" id="ARBA00023136"/>
    </source>
</evidence>
<feature type="transmembrane region" description="Helical" evidence="5">
    <location>
        <begin position="125"/>
        <end position="142"/>
    </location>
</feature>
<feature type="transmembrane region" description="Helical" evidence="5">
    <location>
        <begin position="57"/>
        <end position="79"/>
    </location>
</feature>
<evidence type="ECO:0000313" key="10">
    <source>
        <dbReference type="Proteomes" id="UP001642409"/>
    </source>
</evidence>
<organism evidence="6">
    <name type="scientific">Hexamita inflata</name>
    <dbReference type="NCBI Taxonomy" id="28002"/>
    <lineage>
        <taxon>Eukaryota</taxon>
        <taxon>Metamonada</taxon>
        <taxon>Diplomonadida</taxon>
        <taxon>Hexamitidae</taxon>
        <taxon>Hexamitinae</taxon>
        <taxon>Hexamita</taxon>
    </lineage>
</organism>
<keyword evidence="3 5" id="KW-1133">Transmembrane helix</keyword>
<keyword evidence="10" id="KW-1185">Reference proteome</keyword>
<keyword evidence="2 5" id="KW-0812">Transmembrane</keyword>
<dbReference type="SUPFAM" id="SSF144091">
    <property type="entry name" value="Rhomboid-like"/>
    <property type="match status" value="1"/>
</dbReference>
<evidence type="ECO:0000256" key="3">
    <source>
        <dbReference type="ARBA" id="ARBA00022989"/>
    </source>
</evidence>
<evidence type="ECO:0000256" key="2">
    <source>
        <dbReference type="ARBA" id="ARBA00022692"/>
    </source>
</evidence>
<keyword evidence="4 5" id="KW-0472">Membrane</keyword>
<dbReference type="Proteomes" id="UP001642409">
    <property type="component" value="Unassembled WGS sequence"/>
</dbReference>
<evidence type="ECO:0000313" key="9">
    <source>
        <dbReference type="EMBL" id="CAL6099984.1"/>
    </source>
</evidence>
<dbReference type="AlphaFoldDB" id="A0AA86TXP0"/>
<evidence type="ECO:0000256" key="5">
    <source>
        <dbReference type="SAM" id="Phobius"/>
    </source>
</evidence>
<reference evidence="6" key="1">
    <citation type="submission" date="2023-06" db="EMBL/GenBank/DDBJ databases">
        <authorList>
            <person name="Kurt Z."/>
        </authorList>
    </citation>
    <scope>NUCLEOTIDE SEQUENCE</scope>
</reference>
<gene>
    <name evidence="6" type="ORF">HINF_LOCUS20399</name>
    <name evidence="7" type="ORF">HINF_LOCUS55401</name>
    <name evidence="8" type="ORF">HINF_LOCUS62186</name>
    <name evidence="9" type="ORF">HINF_LOCUS70342</name>
</gene>
<dbReference type="EMBL" id="CATOUU010000523">
    <property type="protein sequence ID" value="CAI9932754.1"/>
    <property type="molecule type" value="Genomic_DNA"/>
</dbReference>
<proteinExistence type="predicted"/>
<dbReference type="InterPro" id="IPR035952">
    <property type="entry name" value="Rhomboid-like_sf"/>
</dbReference>
<dbReference type="GO" id="GO:0016020">
    <property type="term" value="C:membrane"/>
    <property type="evidence" value="ECO:0007669"/>
    <property type="project" value="UniProtKB-SubCell"/>
</dbReference>
<evidence type="ECO:0000256" key="1">
    <source>
        <dbReference type="ARBA" id="ARBA00004141"/>
    </source>
</evidence>
<name>A0AA86TXP0_9EUKA</name>
<comment type="caution">
    <text evidence="6">The sequence shown here is derived from an EMBL/GenBank/DDBJ whole genome shotgun (WGS) entry which is preliminary data.</text>
</comment>
<reference evidence="8 10" key="2">
    <citation type="submission" date="2024-07" db="EMBL/GenBank/DDBJ databases">
        <authorList>
            <person name="Akdeniz Z."/>
        </authorList>
    </citation>
    <scope>NUCLEOTIDE SEQUENCE [LARGE SCALE GENOMIC DNA]</scope>
</reference>
<protein>
    <submittedName>
        <fullName evidence="6">Transmembrane domain-containing protein</fullName>
    </submittedName>
    <submittedName>
        <fullName evidence="8">Transmembrane_domain-containing protein</fullName>
    </submittedName>
</protein>
<feature type="transmembrane region" description="Helical" evidence="5">
    <location>
        <begin position="91"/>
        <end position="113"/>
    </location>
</feature>
<sequence length="213" mass="24518">MSDRLYYGNFFFEDTPISVSLIVIYMFLSLFPSMFQVSSLLLLQFDNVFDKNEWWRPFSAVFTCNHPDTFILILFLLYVSRVFEFYNGSVAYFFQIILSIIFSALPFLILGAFKDNFDYFYGRYIVEYTLALPVSLSIAGVISQFKVNNWKAKISEKIQVPQGFGYVLVLFLSACHRFAPESAIIVVWSCAMGAILSLITKKTCGKFKKQAVK</sequence>
<comment type="subcellular location">
    <subcellularLocation>
        <location evidence="1">Membrane</location>
        <topology evidence="1">Multi-pass membrane protein</topology>
    </subcellularLocation>
</comment>
<feature type="transmembrane region" description="Helical" evidence="5">
    <location>
        <begin position="185"/>
        <end position="204"/>
    </location>
</feature>